<evidence type="ECO:0000313" key="1">
    <source>
        <dbReference type="EMBL" id="KAI3912297.1"/>
    </source>
</evidence>
<keyword evidence="2" id="KW-1185">Reference proteome</keyword>
<comment type="caution">
    <text evidence="1">The sequence shown here is derived from an EMBL/GenBank/DDBJ whole genome shotgun (WGS) entry which is preliminary data.</text>
</comment>
<sequence>MSEIRARLIHHEQESDVLICDTRFGRNRKRILFTKGQLRDHSPIPRILRRKSAVMLITHDQFEKCSNILSPNKQSSENCSDHHLDIIVSLFPELLYDDSSEEAQSACVRVIPRILMHTPQDFLKTKHKFTKETDNGVTTFYATRSLCSCTSPILRVADNAKPAQKGVKQKLGSGPCPNVRIRDVDGTEIRDGTIKSPDVVAAVDMAVLKDAVAVGKQENRLEEHQEFSLGIGNGDFVSDYVVCKPKENGALGICNLKLVNKALMAKWI</sequence>
<organism evidence="1 2">
    <name type="scientific">Papaver atlanticum</name>
    <dbReference type="NCBI Taxonomy" id="357466"/>
    <lineage>
        <taxon>Eukaryota</taxon>
        <taxon>Viridiplantae</taxon>
        <taxon>Streptophyta</taxon>
        <taxon>Embryophyta</taxon>
        <taxon>Tracheophyta</taxon>
        <taxon>Spermatophyta</taxon>
        <taxon>Magnoliopsida</taxon>
        <taxon>Ranunculales</taxon>
        <taxon>Papaveraceae</taxon>
        <taxon>Papaveroideae</taxon>
        <taxon>Papaver</taxon>
    </lineage>
</organism>
<proteinExistence type="predicted"/>
<dbReference type="Proteomes" id="UP001202328">
    <property type="component" value="Unassembled WGS sequence"/>
</dbReference>
<gene>
    <name evidence="1" type="ORF">MKW98_023166</name>
</gene>
<dbReference type="EMBL" id="JAJJMB010009803">
    <property type="protein sequence ID" value="KAI3912297.1"/>
    <property type="molecule type" value="Genomic_DNA"/>
</dbReference>
<accession>A0AAD4SMM3</accession>
<reference evidence="1" key="1">
    <citation type="submission" date="2022-04" db="EMBL/GenBank/DDBJ databases">
        <title>A functionally conserved STORR gene fusion in Papaver species that diverged 16.8 million years ago.</title>
        <authorList>
            <person name="Catania T."/>
        </authorList>
    </citation>
    <scope>NUCLEOTIDE SEQUENCE</scope>
    <source>
        <strain evidence="1">S-188037</strain>
    </source>
</reference>
<dbReference type="AlphaFoldDB" id="A0AAD4SMM3"/>
<name>A0AAD4SMM3_9MAGN</name>
<protein>
    <submittedName>
        <fullName evidence="1">Uncharacterized protein</fullName>
    </submittedName>
</protein>
<evidence type="ECO:0000313" key="2">
    <source>
        <dbReference type="Proteomes" id="UP001202328"/>
    </source>
</evidence>